<dbReference type="GO" id="GO:0005524">
    <property type="term" value="F:ATP binding"/>
    <property type="evidence" value="ECO:0007669"/>
    <property type="project" value="InterPro"/>
</dbReference>
<evidence type="ECO:0000313" key="9">
    <source>
        <dbReference type="Proteomes" id="UP000051166"/>
    </source>
</evidence>
<evidence type="ECO:0000256" key="6">
    <source>
        <dbReference type="SAM" id="Phobius"/>
    </source>
</evidence>
<dbReference type="InterPro" id="IPR023214">
    <property type="entry name" value="HAD_sf"/>
</dbReference>
<protein>
    <submittedName>
        <fullName evidence="8">E1-E2 family cation-transporting ATPase</fullName>
    </submittedName>
</protein>
<evidence type="ECO:0000256" key="3">
    <source>
        <dbReference type="ARBA" id="ARBA00022967"/>
    </source>
</evidence>
<feature type="transmembrane region" description="Helical" evidence="6">
    <location>
        <begin position="764"/>
        <end position="783"/>
    </location>
</feature>
<dbReference type="RefSeq" id="WP_056962026.1">
    <property type="nucleotide sequence ID" value="NZ_AZFQ01000055.1"/>
</dbReference>
<evidence type="ECO:0000259" key="7">
    <source>
        <dbReference type="Pfam" id="PF00122"/>
    </source>
</evidence>
<dbReference type="AlphaFoldDB" id="A0A0R1UUI5"/>
<dbReference type="GO" id="GO:0016020">
    <property type="term" value="C:membrane"/>
    <property type="evidence" value="ECO:0007669"/>
    <property type="project" value="UniProtKB-SubCell"/>
</dbReference>
<dbReference type="SFLD" id="SFLDF00027">
    <property type="entry name" value="p-type_atpase"/>
    <property type="match status" value="1"/>
</dbReference>
<dbReference type="PROSITE" id="PS00154">
    <property type="entry name" value="ATPASE_E1_E2"/>
    <property type="match status" value="1"/>
</dbReference>
<feature type="domain" description="P-type ATPase A" evidence="7">
    <location>
        <begin position="113"/>
        <end position="209"/>
    </location>
</feature>
<dbReference type="InterPro" id="IPR023299">
    <property type="entry name" value="ATPase_P-typ_cyto_dom_N"/>
</dbReference>
<feature type="transmembrane region" description="Helical" evidence="6">
    <location>
        <begin position="230"/>
        <end position="251"/>
    </location>
</feature>
<dbReference type="InterPro" id="IPR059000">
    <property type="entry name" value="ATPase_P-type_domA"/>
</dbReference>
<dbReference type="InterPro" id="IPR036412">
    <property type="entry name" value="HAD-like_sf"/>
</dbReference>
<sequence>MDKSKRQQNEQTVKTARYHPDYQTGLSHAMVESRFAEGAVNQTVDSDFKTNRQIIIDNTFTYFNLIFLVLAVLLVVVDSFKNLTFLPVVIANTVIGIVQEIHAKKVLNNLSVMNAATVTTIRNGEEKTTPFEELVLDDIVILKTDDQIPADAVVVKGQVQVNESLLTGESDEITKKENDDLLSGSFIVAGKCYARLDKVGNDAYISKLTLKAKAMGHDEQSKMIKSLNKLIKWVGIIIIPVGLILFFQNILLNHESLENSVISMEAALIGMIPEGLYLLTTIALALSATRLARRQVMLHDMKSVETLARVNVLCLDKTGTITENEMAVQKVIPAAGYQEKGQVVPIETLIGDFAAAMPGDNATMKAIKHYFTKTSGRQAQSKVPFSSVQKFSGVSFADQTYVLGAPEMVLRAKFDSYQPEFINYTQKGYRVLVFGEYPKELLKPVLTAEVRPLGYILIANPVRKEARKTFAYFEKQGVALKVISGDNPLTVSHVATEAGIAAADRYIDASRLTPEQYPAAVKNYTIFGRVRPEQKKQFIQLLKKQGSTVAMTGDGVNDILAMKEADCSIAMASGNSAAMQASQVVLLDSDFSKMPEVVFEGRRVVNNIERSAGLFLVKNIFSLLMAVLAMLLTVSYPLQPTQITLISAFTIGLPSFLLALEDNRKRIRGNFIINILSRSIPGGITDLLVVGALVICGIILDLHKADVSTAATMLLIAVGFMVLFKISQPLNKFRVGVIAASFVCTVVAALLFNNLFSLTAISPISILLLIILFFAADSVFRYLTKAVERAREALLQRSGQEHHLSFKEIWQYLKKKKA</sequence>
<dbReference type="CDD" id="cd02609">
    <property type="entry name" value="P-type_ATPase"/>
    <property type="match status" value="1"/>
</dbReference>
<evidence type="ECO:0000313" key="8">
    <source>
        <dbReference type="EMBL" id="KRL96817.1"/>
    </source>
</evidence>
<dbReference type="NCBIfam" id="TIGR01494">
    <property type="entry name" value="ATPase_P-type"/>
    <property type="match status" value="2"/>
</dbReference>
<dbReference type="OrthoDB" id="9760364at2"/>
<comment type="subcellular location">
    <subcellularLocation>
        <location evidence="1">Membrane</location>
        <topology evidence="1">Multi-pass membrane protein</topology>
    </subcellularLocation>
</comment>
<dbReference type="InterPro" id="IPR008250">
    <property type="entry name" value="ATPase_P-typ_transduc_dom_A_sf"/>
</dbReference>
<evidence type="ECO:0000256" key="1">
    <source>
        <dbReference type="ARBA" id="ARBA00004141"/>
    </source>
</evidence>
<keyword evidence="3" id="KW-1278">Translocase</keyword>
<dbReference type="Gene3D" id="1.20.1110.10">
    <property type="entry name" value="Calcium-transporting ATPase, transmembrane domain"/>
    <property type="match status" value="1"/>
</dbReference>
<dbReference type="GeneID" id="98309313"/>
<dbReference type="Pfam" id="PF00702">
    <property type="entry name" value="Hydrolase"/>
    <property type="match status" value="1"/>
</dbReference>
<dbReference type="PANTHER" id="PTHR42861">
    <property type="entry name" value="CALCIUM-TRANSPORTING ATPASE"/>
    <property type="match status" value="1"/>
</dbReference>
<feature type="transmembrane region" description="Helical" evidence="6">
    <location>
        <begin position="642"/>
        <end position="660"/>
    </location>
</feature>
<comment type="caution">
    <text evidence="8">The sequence shown here is derived from an EMBL/GenBank/DDBJ whole genome shotgun (WGS) entry which is preliminary data.</text>
</comment>
<dbReference type="PRINTS" id="PR00119">
    <property type="entry name" value="CATATPASE"/>
</dbReference>
<proteinExistence type="predicted"/>
<gene>
    <name evidence="8" type="ORF">FD50_GL002098</name>
</gene>
<dbReference type="SUPFAM" id="SSF56784">
    <property type="entry name" value="HAD-like"/>
    <property type="match status" value="1"/>
</dbReference>
<dbReference type="InterPro" id="IPR001757">
    <property type="entry name" value="P_typ_ATPase"/>
</dbReference>
<dbReference type="SFLD" id="SFLDS00003">
    <property type="entry name" value="Haloacid_Dehalogenase"/>
    <property type="match status" value="1"/>
</dbReference>
<dbReference type="InterPro" id="IPR044492">
    <property type="entry name" value="P_typ_ATPase_HD_dom"/>
</dbReference>
<dbReference type="Pfam" id="PF00122">
    <property type="entry name" value="E1-E2_ATPase"/>
    <property type="match status" value="1"/>
</dbReference>
<dbReference type="GO" id="GO:0016887">
    <property type="term" value="F:ATP hydrolysis activity"/>
    <property type="evidence" value="ECO:0007669"/>
    <property type="project" value="InterPro"/>
</dbReference>
<feature type="transmembrane region" description="Helical" evidence="6">
    <location>
        <begin position="59"/>
        <end position="77"/>
    </location>
</feature>
<evidence type="ECO:0000256" key="4">
    <source>
        <dbReference type="ARBA" id="ARBA00022989"/>
    </source>
</evidence>
<feature type="transmembrane region" description="Helical" evidence="6">
    <location>
        <begin position="680"/>
        <end position="700"/>
    </location>
</feature>
<dbReference type="SFLD" id="SFLDG00002">
    <property type="entry name" value="C1.7:_P-type_atpase_like"/>
    <property type="match status" value="1"/>
</dbReference>
<name>A0A0R1UUI5_9LACO</name>
<accession>A0A0R1UUI5</accession>
<keyword evidence="2 6" id="KW-0812">Transmembrane</keyword>
<keyword evidence="9" id="KW-1185">Reference proteome</keyword>
<dbReference type="Gene3D" id="2.70.150.10">
    <property type="entry name" value="Calcium-transporting ATPase, cytoplasmic transduction domain A"/>
    <property type="match status" value="1"/>
</dbReference>
<dbReference type="PRINTS" id="PR00120">
    <property type="entry name" value="HATPASE"/>
</dbReference>
<dbReference type="SUPFAM" id="SSF81653">
    <property type="entry name" value="Calcium ATPase, transduction domain A"/>
    <property type="match status" value="1"/>
</dbReference>
<dbReference type="EMBL" id="AZFQ01000055">
    <property type="protein sequence ID" value="KRL96817.1"/>
    <property type="molecule type" value="Genomic_DNA"/>
</dbReference>
<reference evidence="8 9" key="1">
    <citation type="journal article" date="2015" name="Genome Announc.">
        <title>Expanding the biotechnology potential of lactobacilli through comparative genomics of 213 strains and associated genera.</title>
        <authorList>
            <person name="Sun Z."/>
            <person name="Harris H.M."/>
            <person name="McCann A."/>
            <person name="Guo C."/>
            <person name="Argimon S."/>
            <person name="Zhang W."/>
            <person name="Yang X."/>
            <person name="Jeffery I.B."/>
            <person name="Cooney J.C."/>
            <person name="Kagawa T.F."/>
            <person name="Liu W."/>
            <person name="Song Y."/>
            <person name="Salvetti E."/>
            <person name="Wrobel A."/>
            <person name="Rasinkangas P."/>
            <person name="Parkhill J."/>
            <person name="Rea M.C."/>
            <person name="O'Sullivan O."/>
            <person name="Ritari J."/>
            <person name="Douillard F.P."/>
            <person name="Paul Ross R."/>
            <person name="Yang R."/>
            <person name="Briner A.E."/>
            <person name="Felis G.E."/>
            <person name="de Vos W.M."/>
            <person name="Barrangou R."/>
            <person name="Klaenhammer T.R."/>
            <person name="Caufield P.W."/>
            <person name="Cui Y."/>
            <person name="Zhang H."/>
            <person name="O'Toole P.W."/>
        </authorList>
    </citation>
    <scope>NUCLEOTIDE SEQUENCE [LARGE SCALE GENOMIC DNA]</scope>
    <source>
        <strain evidence="8 9">DSM 16230</strain>
    </source>
</reference>
<dbReference type="InterPro" id="IPR023298">
    <property type="entry name" value="ATPase_P-typ_TM_dom_sf"/>
</dbReference>
<dbReference type="Proteomes" id="UP000051166">
    <property type="component" value="Unassembled WGS sequence"/>
</dbReference>
<evidence type="ECO:0000256" key="2">
    <source>
        <dbReference type="ARBA" id="ARBA00022692"/>
    </source>
</evidence>
<keyword evidence="5 6" id="KW-0472">Membrane</keyword>
<dbReference type="InterPro" id="IPR018303">
    <property type="entry name" value="ATPase_P-typ_P_site"/>
</dbReference>
<dbReference type="SUPFAM" id="SSF81665">
    <property type="entry name" value="Calcium ATPase, transmembrane domain M"/>
    <property type="match status" value="1"/>
</dbReference>
<feature type="transmembrane region" description="Helical" evidence="6">
    <location>
        <begin position="733"/>
        <end position="752"/>
    </location>
</feature>
<keyword evidence="4 6" id="KW-1133">Transmembrane helix</keyword>
<organism evidence="8 9">
    <name type="scientific">Liquorilactobacillus satsumensis DSM 16230 = JCM 12392</name>
    <dbReference type="NCBI Taxonomy" id="1423801"/>
    <lineage>
        <taxon>Bacteria</taxon>
        <taxon>Bacillati</taxon>
        <taxon>Bacillota</taxon>
        <taxon>Bacilli</taxon>
        <taxon>Lactobacillales</taxon>
        <taxon>Lactobacillaceae</taxon>
        <taxon>Liquorilactobacillus</taxon>
    </lineage>
</organism>
<feature type="transmembrane region" description="Helical" evidence="6">
    <location>
        <begin position="83"/>
        <end position="103"/>
    </location>
</feature>
<feature type="transmembrane region" description="Helical" evidence="6">
    <location>
        <begin position="271"/>
        <end position="292"/>
    </location>
</feature>
<dbReference type="Gene3D" id="3.40.50.1000">
    <property type="entry name" value="HAD superfamily/HAD-like"/>
    <property type="match status" value="1"/>
</dbReference>
<feature type="transmembrane region" description="Helical" evidence="6">
    <location>
        <begin position="706"/>
        <end position="726"/>
    </location>
</feature>
<evidence type="ECO:0000256" key="5">
    <source>
        <dbReference type="ARBA" id="ARBA00023136"/>
    </source>
</evidence>
<dbReference type="PATRIC" id="fig|1423801.4.peg.2145"/>
<dbReference type="STRING" id="1423801.FD50_GL002098"/>
<dbReference type="Gene3D" id="3.40.1110.10">
    <property type="entry name" value="Calcium-transporting ATPase, cytoplasmic domain N"/>
    <property type="match status" value="1"/>
</dbReference>
<feature type="transmembrane region" description="Helical" evidence="6">
    <location>
        <begin position="612"/>
        <end position="636"/>
    </location>
</feature>